<proteinExistence type="predicted"/>
<organism evidence="1 2">
    <name type="scientific">Arthrobacter cupressi</name>
    <dbReference type="NCBI Taxonomy" id="1045773"/>
    <lineage>
        <taxon>Bacteria</taxon>
        <taxon>Bacillati</taxon>
        <taxon>Actinomycetota</taxon>
        <taxon>Actinomycetes</taxon>
        <taxon>Micrococcales</taxon>
        <taxon>Micrococcaceae</taxon>
        <taxon>Arthrobacter</taxon>
    </lineage>
</organism>
<dbReference type="EMBL" id="FNEI01000010">
    <property type="protein sequence ID" value="SDJ42301.1"/>
    <property type="molecule type" value="Genomic_DNA"/>
</dbReference>
<evidence type="ECO:0000313" key="2">
    <source>
        <dbReference type="Proteomes" id="UP000182130"/>
    </source>
</evidence>
<dbReference type="OrthoDB" id="7062584at2"/>
<dbReference type="STRING" id="1045773.SAMN05216555_110142"/>
<reference evidence="2" key="1">
    <citation type="submission" date="2016-10" db="EMBL/GenBank/DDBJ databases">
        <authorList>
            <person name="Varghese N."/>
            <person name="Submissions S."/>
        </authorList>
    </citation>
    <scope>NUCLEOTIDE SEQUENCE [LARGE SCALE GENOMIC DNA]</scope>
    <source>
        <strain evidence="2">CGMCC 1.10783</strain>
    </source>
</reference>
<gene>
    <name evidence="1" type="ORF">SAMN05216555_110142</name>
</gene>
<dbReference type="AlphaFoldDB" id="A0A1G8TL91"/>
<dbReference type="SUPFAM" id="SSF50475">
    <property type="entry name" value="FMN-binding split barrel"/>
    <property type="match status" value="1"/>
</dbReference>
<dbReference type="Proteomes" id="UP000182130">
    <property type="component" value="Unassembled WGS sequence"/>
</dbReference>
<evidence type="ECO:0000313" key="1">
    <source>
        <dbReference type="EMBL" id="SDJ42301.1"/>
    </source>
</evidence>
<dbReference type="InterPro" id="IPR012349">
    <property type="entry name" value="Split_barrel_FMN-bd"/>
</dbReference>
<keyword evidence="2" id="KW-1185">Reference proteome</keyword>
<protein>
    <submittedName>
        <fullName evidence="1">Nitroimidazol reductase NimA, pyridoxamine 5'-phosphate oxidase superfamily</fullName>
    </submittedName>
</protein>
<name>A0A1G8TL91_9MICC</name>
<dbReference type="Pfam" id="PF12900">
    <property type="entry name" value="Pyridox_ox_2"/>
    <property type="match status" value="1"/>
</dbReference>
<sequence length="156" mass="16817">MGDKDLAPEAEELDAEECWRLLRETTVGRLGVTAGGRPDIFPVNYRVEDNTLVFLTAAGTKTRALEDDAAVALEADAVSAEFGMAWSVVVKGQALAATATNQSLDAMSRALFPWQGAGKDRLFRIAPDSVTGRRYAVTPDIRWKAGIDDATRAGME</sequence>
<dbReference type="RefSeq" id="WP_074589745.1">
    <property type="nucleotide sequence ID" value="NZ_FNEI01000010.1"/>
</dbReference>
<accession>A0A1G8TL91</accession>
<dbReference type="InterPro" id="IPR024747">
    <property type="entry name" value="Pyridox_Oxase-rel"/>
</dbReference>
<dbReference type="Gene3D" id="2.30.110.10">
    <property type="entry name" value="Electron Transport, Fmn-binding Protein, Chain A"/>
    <property type="match status" value="1"/>
</dbReference>